<gene>
    <name evidence="1" type="ORF">EI42_03414</name>
</gene>
<dbReference type="Proteomes" id="UP000248806">
    <property type="component" value="Unassembled WGS sequence"/>
</dbReference>
<evidence type="ECO:0000313" key="1">
    <source>
        <dbReference type="EMBL" id="PZW28036.1"/>
    </source>
</evidence>
<comment type="caution">
    <text evidence="1">The sequence shown here is derived from an EMBL/GenBank/DDBJ whole genome shotgun (WGS) entry which is preliminary data.</text>
</comment>
<dbReference type="RefSeq" id="WP_111323779.1">
    <property type="nucleotide sequence ID" value="NZ_BIFX01000003.1"/>
</dbReference>
<dbReference type="OrthoDB" id="5196430at2"/>
<dbReference type="Pfam" id="PF09844">
    <property type="entry name" value="DUF2071"/>
    <property type="match status" value="1"/>
</dbReference>
<proteinExistence type="predicted"/>
<evidence type="ECO:0000313" key="2">
    <source>
        <dbReference type="Proteomes" id="UP000248806"/>
    </source>
</evidence>
<protein>
    <submittedName>
        <fullName evidence="1">Uncharacterized protein DUF2071</fullName>
    </submittedName>
</protein>
<dbReference type="EMBL" id="QKUF01000011">
    <property type="protein sequence ID" value="PZW28036.1"/>
    <property type="molecule type" value="Genomic_DNA"/>
</dbReference>
<reference evidence="1 2" key="1">
    <citation type="submission" date="2018-06" db="EMBL/GenBank/DDBJ databases">
        <title>Genomic Encyclopedia of Archaeal and Bacterial Type Strains, Phase II (KMG-II): from individual species to whole genera.</title>
        <authorList>
            <person name="Goeker M."/>
        </authorList>
    </citation>
    <scope>NUCLEOTIDE SEQUENCE [LARGE SCALE GENOMIC DNA]</scope>
    <source>
        <strain evidence="1 2">ATCC BAA-1881</strain>
    </source>
</reference>
<organism evidence="1 2">
    <name type="scientific">Thermosporothrix hazakensis</name>
    <dbReference type="NCBI Taxonomy" id="644383"/>
    <lineage>
        <taxon>Bacteria</taxon>
        <taxon>Bacillati</taxon>
        <taxon>Chloroflexota</taxon>
        <taxon>Ktedonobacteria</taxon>
        <taxon>Ktedonobacterales</taxon>
        <taxon>Thermosporotrichaceae</taxon>
        <taxon>Thermosporothrix</taxon>
    </lineage>
</organism>
<sequence length="257" mass="29069">MARPHVVQAHLVERMLFHFRVSPEALVKRLPVPSLWPQVVNGSAIVSLCFLRLDSVMLSLLPARFGLAMQACAYRCGVIDLLVDRPEPGVYIWRRYADNPLCTALASWVFASSMTPIRAVLANDGENSRLQIQYPDGRPLFCATMQPADEIHSDVFHSLEDSQRFLTQGITSYTPSLSQGKLARIDLEGQSTRYEALNASVEYSELDQLWPDVELTFDSAVRVVEGQYRWIYQGCVKEKAYYCQKYAVASRKTFVPV</sequence>
<dbReference type="AlphaFoldDB" id="A0A326U8T1"/>
<dbReference type="InterPro" id="IPR018644">
    <property type="entry name" value="DUF2071"/>
</dbReference>
<name>A0A326U8T1_THEHA</name>
<accession>A0A326U8T1</accession>
<keyword evidence="2" id="KW-1185">Reference proteome</keyword>